<dbReference type="GO" id="GO:0005543">
    <property type="term" value="F:phospholipid binding"/>
    <property type="evidence" value="ECO:0000318"/>
    <property type="project" value="GO_Central"/>
</dbReference>
<evidence type="ECO:0000256" key="4">
    <source>
        <dbReference type="PIRSR" id="PIRSR601211-2"/>
    </source>
</evidence>
<dbReference type="InterPro" id="IPR001211">
    <property type="entry name" value="PLA2"/>
</dbReference>
<keyword evidence="4" id="KW-0479">Metal-binding</keyword>
<evidence type="ECO:0000256" key="5">
    <source>
        <dbReference type="PIRSR" id="PIRSR601211-3"/>
    </source>
</evidence>
<keyword evidence="10" id="KW-1185">Reference proteome</keyword>
<dbReference type="InterPro" id="IPR036444">
    <property type="entry name" value="PLipase_A2_dom_sf"/>
</dbReference>
<dbReference type="GO" id="GO:0005509">
    <property type="term" value="F:calcium ion binding"/>
    <property type="evidence" value="ECO:0000318"/>
    <property type="project" value="GO_Central"/>
</dbReference>
<dbReference type="SUPFAM" id="SSF48619">
    <property type="entry name" value="Phospholipase A2, PLA2"/>
    <property type="match status" value="1"/>
</dbReference>
<dbReference type="GO" id="GO:0047498">
    <property type="term" value="F:calcium-dependent phospholipase A2 activity"/>
    <property type="evidence" value="ECO:0000318"/>
    <property type="project" value="GO_Central"/>
</dbReference>
<reference evidence="9 10" key="1">
    <citation type="journal article" date="2011" name="Science">
        <title>The ecoresponsive genome of Daphnia pulex.</title>
        <authorList>
            <person name="Colbourne J.K."/>
            <person name="Pfrender M.E."/>
            <person name="Gilbert D."/>
            <person name="Thomas W.K."/>
            <person name="Tucker A."/>
            <person name="Oakley T.H."/>
            <person name="Tokishita S."/>
            <person name="Aerts A."/>
            <person name="Arnold G.J."/>
            <person name="Basu M.K."/>
            <person name="Bauer D.J."/>
            <person name="Caceres C.E."/>
            <person name="Carmel L."/>
            <person name="Casola C."/>
            <person name="Choi J.H."/>
            <person name="Detter J.C."/>
            <person name="Dong Q."/>
            <person name="Dusheyko S."/>
            <person name="Eads B.D."/>
            <person name="Frohlich T."/>
            <person name="Geiler-Samerotte K.A."/>
            <person name="Gerlach D."/>
            <person name="Hatcher P."/>
            <person name="Jogdeo S."/>
            <person name="Krijgsveld J."/>
            <person name="Kriventseva E.V."/>
            <person name="Kultz D."/>
            <person name="Laforsch C."/>
            <person name="Lindquist E."/>
            <person name="Lopez J."/>
            <person name="Manak J.R."/>
            <person name="Muller J."/>
            <person name="Pangilinan J."/>
            <person name="Patwardhan R.P."/>
            <person name="Pitluck S."/>
            <person name="Pritham E.J."/>
            <person name="Rechtsteiner A."/>
            <person name="Rho M."/>
            <person name="Rogozin I.B."/>
            <person name="Sakarya O."/>
            <person name="Salamov A."/>
            <person name="Schaack S."/>
            <person name="Shapiro H."/>
            <person name="Shiga Y."/>
            <person name="Skalitzky C."/>
            <person name="Smith Z."/>
            <person name="Souvorov A."/>
            <person name="Sung W."/>
            <person name="Tang Z."/>
            <person name="Tsuchiya D."/>
            <person name="Tu H."/>
            <person name="Vos H."/>
            <person name="Wang M."/>
            <person name="Wolf Y.I."/>
            <person name="Yamagata H."/>
            <person name="Yamada T."/>
            <person name="Ye Y."/>
            <person name="Shaw J.R."/>
            <person name="Andrews J."/>
            <person name="Crease T.J."/>
            <person name="Tang H."/>
            <person name="Lucas S.M."/>
            <person name="Robertson H.M."/>
            <person name="Bork P."/>
            <person name="Koonin E.V."/>
            <person name="Zdobnov E.M."/>
            <person name="Grigoriev I.V."/>
            <person name="Lynch M."/>
            <person name="Boore J.L."/>
        </authorList>
    </citation>
    <scope>NUCLEOTIDE SEQUENCE [LARGE SCALE GENOMIC DNA]</scope>
</reference>
<dbReference type="Pfam" id="PF00068">
    <property type="entry name" value="Phospholip_A2_1"/>
    <property type="match status" value="1"/>
</dbReference>
<dbReference type="HOGENOM" id="CLU_2006155_0_0_1"/>
<dbReference type="STRING" id="6669.E9HGW5"/>
<dbReference type="SMART" id="SM00085">
    <property type="entry name" value="PA2c"/>
    <property type="match status" value="1"/>
</dbReference>
<evidence type="ECO:0000256" key="7">
    <source>
        <dbReference type="RuleBase" id="RU361236"/>
    </source>
</evidence>
<sequence>MFKVILYTRASPLRLLYYGNWCGSGGMGPALDNIDQCCMTHDKCYGDVERLPCKGIFQTPYSVHYAWRWVEDRKQAYCRTYENQNSFSNRKIFELAFEIEIQNQCRDRRSGLHEREKKKVLVKE</sequence>
<protein>
    <recommendedName>
        <fullName evidence="7">Phospholipase A2</fullName>
        <ecNumber evidence="7">3.1.1.4</ecNumber>
    </recommendedName>
</protein>
<dbReference type="InterPro" id="IPR033113">
    <property type="entry name" value="PLA2_histidine"/>
</dbReference>
<feature type="binding site" evidence="4">
    <location>
        <position position="42"/>
    </location>
    <ligand>
        <name>Ca(2+)</name>
        <dbReference type="ChEBI" id="CHEBI:29108"/>
    </ligand>
</feature>
<comment type="subcellular location">
    <subcellularLocation>
        <location evidence="1 7">Secreted</location>
    </subcellularLocation>
</comment>
<accession>E9HGW5</accession>
<proteinExistence type="inferred from homology"/>
<evidence type="ECO:0000259" key="8">
    <source>
        <dbReference type="SMART" id="SM00085"/>
    </source>
</evidence>
<comment type="similarity">
    <text evidence="6">Belongs to the phospholipase A2 family.</text>
</comment>
<dbReference type="GO" id="GO:0046470">
    <property type="term" value="P:phosphatidylcholine metabolic process"/>
    <property type="evidence" value="ECO:0000318"/>
    <property type="project" value="GO_Central"/>
</dbReference>
<gene>
    <name evidence="9" type="ORF">DAPPUDRAFT_329536</name>
</gene>
<dbReference type="PANTHER" id="PTHR11716">
    <property type="entry name" value="PHOSPHOLIPASE A2 FAMILY MEMBER"/>
    <property type="match status" value="1"/>
</dbReference>
<feature type="binding site" evidence="4">
    <location>
        <position position="25"/>
    </location>
    <ligand>
        <name>Ca(2+)</name>
        <dbReference type="ChEBI" id="CHEBI:29108"/>
    </ligand>
</feature>
<keyword evidence="2 7" id="KW-0964">Secreted</keyword>
<evidence type="ECO:0000256" key="2">
    <source>
        <dbReference type="ARBA" id="ARBA00022525"/>
    </source>
</evidence>
<feature type="domain" description="Phospholipase A2-like central" evidence="8">
    <location>
        <begin position="3"/>
        <end position="94"/>
    </location>
</feature>
<evidence type="ECO:0000313" key="9">
    <source>
        <dbReference type="EMBL" id="EFX69030.1"/>
    </source>
</evidence>
<dbReference type="InParanoid" id="E9HGW5"/>
<organism evidence="9 10">
    <name type="scientific">Daphnia pulex</name>
    <name type="common">Water flea</name>
    <dbReference type="NCBI Taxonomy" id="6669"/>
    <lineage>
        <taxon>Eukaryota</taxon>
        <taxon>Metazoa</taxon>
        <taxon>Ecdysozoa</taxon>
        <taxon>Arthropoda</taxon>
        <taxon>Crustacea</taxon>
        <taxon>Branchiopoda</taxon>
        <taxon>Diplostraca</taxon>
        <taxon>Cladocera</taxon>
        <taxon>Anomopoda</taxon>
        <taxon>Daphniidae</taxon>
        <taxon>Daphnia</taxon>
    </lineage>
</organism>
<evidence type="ECO:0000256" key="3">
    <source>
        <dbReference type="ARBA" id="ARBA00023157"/>
    </source>
</evidence>
<feature type="disulfide bond" evidence="5">
    <location>
        <begin position="22"/>
        <end position="38"/>
    </location>
</feature>
<dbReference type="Proteomes" id="UP000000305">
    <property type="component" value="Unassembled WGS sequence"/>
</dbReference>
<dbReference type="PROSITE" id="PS00118">
    <property type="entry name" value="PA2_HIS"/>
    <property type="match status" value="1"/>
</dbReference>
<dbReference type="PRINTS" id="PR00389">
    <property type="entry name" value="PHPHLIPASEA2"/>
</dbReference>
<dbReference type="InterPro" id="IPR016090">
    <property type="entry name" value="PLA2-like_dom"/>
</dbReference>
<dbReference type="PANTHER" id="PTHR11716:SF51">
    <property type="entry name" value="PHOSPHOLIPASE A2"/>
    <property type="match status" value="1"/>
</dbReference>
<comment type="cofactor">
    <cofactor evidence="4">
        <name>Ca(2+)</name>
        <dbReference type="ChEBI" id="CHEBI:29108"/>
    </cofactor>
    <text evidence="4">Binds 1 Ca(2+) ion per subunit.</text>
</comment>
<name>E9HGW5_DAPPU</name>
<dbReference type="PhylomeDB" id="E9HGW5"/>
<dbReference type="EMBL" id="GL732643">
    <property type="protein sequence ID" value="EFX69030.1"/>
    <property type="molecule type" value="Genomic_DNA"/>
</dbReference>
<dbReference type="GO" id="GO:0016042">
    <property type="term" value="P:lipid catabolic process"/>
    <property type="evidence" value="ECO:0007669"/>
    <property type="project" value="InterPro"/>
</dbReference>
<dbReference type="GO" id="GO:0050482">
    <property type="term" value="P:arachidonate secretion"/>
    <property type="evidence" value="ECO:0007669"/>
    <property type="project" value="InterPro"/>
</dbReference>
<feature type="binding site" evidence="4">
    <location>
        <position position="23"/>
    </location>
    <ligand>
        <name>Ca(2+)</name>
        <dbReference type="ChEBI" id="CHEBI:29108"/>
    </ligand>
</feature>
<keyword evidence="7" id="KW-0443">Lipid metabolism</keyword>
<dbReference type="AlphaFoldDB" id="E9HGW5"/>
<dbReference type="GO" id="GO:0046471">
    <property type="term" value="P:phosphatidylglycerol metabolic process"/>
    <property type="evidence" value="ECO:0000318"/>
    <property type="project" value="GO_Central"/>
</dbReference>
<comment type="catalytic activity">
    <reaction evidence="7">
        <text>a 1,2-diacyl-sn-glycero-3-phosphocholine + H2O = a 1-acyl-sn-glycero-3-phosphocholine + a fatty acid + H(+)</text>
        <dbReference type="Rhea" id="RHEA:15801"/>
        <dbReference type="ChEBI" id="CHEBI:15377"/>
        <dbReference type="ChEBI" id="CHEBI:15378"/>
        <dbReference type="ChEBI" id="CHEBI:28868"/>
        <dbReference type="ChEBI" id="CHEBI:57643"/>
        <dbReference type="ChEBI" id="CHEBI:58168"/>
        <dbReference type="EC" id="3.1.1.4"/>
    </reaction>
</comment>
<evidence type="ECO:0000313" key="10">
    <source>
        <dbReference type="Proteomes" id="UP000000305"/>
    </source>
</evidence>
<evidence type="ECO:0000256" key="6">
    <source>
        <dbReference type="RuleBase" id="RU003654"/>
    </source>
</evidence>
<keyword evidence="4 7" id="KW-0106">Calcium</keyword>
<dbReference type="EC" id="3.1.1.4" evidence="7"/>
<evidence type="ECO:0000256" key="1">
    <source>
        <dbReference type="ARBA" id="ARBA00004613"/>
    </source>
</evidence>
<keyword evidence="7" id="KW-0378">Hydrolase</keyword>
<keyword evidence="3 5" id="KW-1015">Disulfide bond</keyword>
<dbReference type="GO" id="GO:0005576">
    <property type="term" value="C:extracellular region"/>
    <property type="evidence" value="ECO:0007669"/>
    <property type="project" value="UniProtKB-SubCell"/>
</dbReference>
<dbReference type="eggNOG" id="KOG4087">
    <property type="taxonomic scope" value="Eukaryota"/>
</dbReference>
<dbReference type="OrthoDB" id="5841574at2759"/>
<dbReference type="Gene3D" id="1.20.90.10">
    <property type="entry name" value="Phospholipase A2 domain"/>
    <property type="match status" value="1"/>
</dbReference>
<dbReference type="KEGG" id="dpx:DAPPUDRAFT_329536"/>